<protein>
    <recommendedName>
        <fullName evidence="4">Tetracyclin repressor-like C-terminal domain-containing protein</fullName>
    </recommendedName>
</protein>
<dbReference type="Proteomes" id="UP001250214">
    <property type="component" value="Unassembled WGS sequence"/>
</dbReference>
<accession>A0ABU2H4A6</accession>
<evidence type="ECO:0000313" key="3">
    <source>
        <dbReference type="Proteomes" id="UP001250214"/>
    </source>
</evidence>
<evidence type="ECO:0008006" key="4">
    <source>
        <dbReference type="Google" id="ProtNLM"/>
    </source>
</evidence>
<evidence type="ECO:0000256" key="1">
    <source>
        <dbReference type="SAM" id="MobiDB-lite"/>
    </source>
</evidence>
<evidence type="ECO:0000313" key="2">
    <source>
        <dbReference type="EMBL" id="MDS1270126.1"/>
    </source>
</evidence>
<name>A0ABU2H4A6_9ACTN</name>
<dbReference type="EMBL" id="JAVLVT010000003">
    <property type="protein sequence ID" value="MDS1270126.1"/>
    <property type="molecule type" value="Genomic_DNA"/>
</dbReference>
<sequence length="128" mass="13237">MASGRVGAHRGRPAGPGGAPRRAGFQAGRVQPGHGGALAGPAGPELAELLEGDHDTEHETLVLLLARAADAGQVDLPLPAQDTAAWIQSLIGSLFLRAATESGFDAATQLRGLRRLLTHLLRGEERLG</sequence>
<reference evidence="3" key="1">
    <citation type="submission" date="2023-07" db="EMBL/GenBank/DDBJ databases">
        <title>Novel species in the genus Lipingzhangella isolated from Sambhar Salt Lake.</title>
        <authorList>
            <person name="Jiya N."/>
            <person name="Kajale S."/>
            <person name="Sharma A."/>
        </authorList>
    </citation>
    <scope>NUCLEOTIDE SEQUENCE [LARGE SCALE GENOMIC DNA]</scope>
    <source>
        <strain evidence="3">LS1_29</strain>
    </source>
</reference>
<dbReference type="InterPro" id="IPR036271">
    <property type="entry name" value="Tet_transcr_reg_TetR-rel_C_sf"/>
</dbReference>
<keyword evidence="3" id="KW-1185">Reference proteome</keyword>
<gene>
    <name evidence="2" type="ORF">RIF23_07450</name>
</gene>
<proteinExistence type="predicted"/>
<dbReference type="RefSeq" id="WP_310911666.1">
    <property type="nucleotide sequence ID" value="NZ_JAVLVT010000003.1"/>
</dbReference>
<dbReference type="SUPFAM" id="SSF48498">
    <property type="entry name" value="Tetracyclin repressor-like, C-terminal domain"/>
    <property type="match status" value="1"/>
</dbReference>
<feature type="compositionally biased region" description="Low complexity" evidence="1">
    <location>
        <begin position="19"/>
        <end position="29"/>
    </location>
</feature>
<feature type="region of interest" description="Disordered" evidence="1">
    <location>
        <begin position="1"/>
        <end position="43"/>
    </location>
</feature>
<comment type="caution">
    <text evidence="2">The sequence shown here is derived from an EMBL/GenBank/DDBJ whole genome shotgun (WGS) entry which is preliminary data.</text>
</comment>
<organism evidence="2 3">
    <name type="scientific">Lipingzhangella rawalii</name>
    <dbReference type="NCBI Taxonomy" id="2055835"/>
    <lineage>
        <taxon>Bacteria</taxon>
        <taxon>Bacillati</taxon>
        <taxon>Actinomycetota</taxon>
        <taxon>Actinomycetes</taxon>
        <taxon>Streptosporangiales</taxon>
        <taxon>Nocardiopsidaceae</taxon>
        <taxon>Lipingzhangella</taxon>
    </lineage>
</organism>